<feature type="non-terminal residue" evidence="2">
    <location>
        <position position="164"/>
    </location>
</feature>
<reference evidence="2 3" key="1">
    <citation type="submission" date="2020-04" db="EMBL/GenBank/DDBJ databases">
        <title>Perkinsus olseni comparative genomics.</title>
        <authorList>
            <person name="Bogema D.R."/>
        </authorList>
    </citation>
    <scope>NUCLEOTIDE SEQUENCE [LARGE SCALE GENOMIC DNA]</scope>
    <source>
        <strain evidence="2">ATCC PRA-205</strain>
    </source>
</reference>
<sequence>ILSGSILLSRALYVDRKREVQYVLAHVVKSTNNMATYVKARGDNPGVGENASVPDAAAVGMLQSQGVKVEAMLQPSTGHQPESKDTQPFVDHTVPAGEDEKKKSTSREQQQQPAAAQHVARPVEPPSTFQRILNFIFWLYVVNQVVILIKGLLTTGAPPETGSI</sequence>
<evidence type="ECO:0000313" key="3">
    <source>
        <dbReference type="Proteomes" id="UP000574390"/>
    </source>
</evidence>
<dbReference type="AlphaFoldDB" id="A0A7J6NCN0"/>
<evidence type="ECO:0000256" key="1">
    <source>
        <dbReference type="SAM" id="MobiDB-lite"/>
    </source>
</evidence>
<feature type="region of interest" description="Disordered" evidence="1">
    <location>
        <begin position="74"/>
        <end position="122"/>
    </location>
</feature>
<comment type="caution">
    <text evidence="2">The sequence shown here is derived from an EMBL/GenBank/DDBJ whole genome shotgun (WGS) entry which is preliminary data.</text>
</comment>
<dbReference type="Proteomes" id="UP000574390">
    <property type="component" value="Unassembled WGS sequence"/>
</dbReference>
<protein>
    <submittedName>
        <fullName evidence="2">Uncharacterized protein</fullName>
    </submittedName>
</protein>
<dbReference type="EMBL" id="JABANM010037663">
    <property type="protein sequence ID" value="KAF4681230.1"/>
    <property type="molecule type" value="Genomic_DNA"/>
</dbReference>
<accession>A0A7J6NCN0</accession>
<organism evidence="2 3">
    <name type="scientific">Perkinsus olseni</name>
    <name type="common">Perkinsus atlanticus</name>
    <dbReference type="NCBI Taxonomy" id="32597"/>
    <lineage>
        <taxon>Eukaryota</taxon>
        <taxon>Sar</taxon>
        <taxon>Alveolata</taxon>
        <taxon>Perkinsozoa</taxon>
        <taxon>Perkinsea</taxon>
        <taxon>Perkinsida</taxon>
        <taxon>Perkinsidae</taxon>
        <taxon>Perkinsus</taxon>
    </lineage>
</organism>
<evidence type="ECO:0000313" key="2">
    <source>
        <dbReference type="EMBL" id="KAF4681230.1"/>
    </source>
</evidence>
<gene>
    <name evidence="2" type="ORF">FOZ62_008934</name>
</gene>
<name>A0A7J6NCN0_PEROL</name>
<proteinExistence type="predicted"/>